<dbReference type="PRINTS" id="PR00003">
    <property type="entry name" value="4DISULPHCORE"/>
</dbReference>
<dbReference type="InterPro" id="IPR008197">
    <property type="entry name" value="WAP_dom"/>
</dbReference>
<evidence type="ECO:0000313" key="2">
    <source>
        <dbReference type="Ensembl" id="ENSPMGP00000024132.1"/>
    </source>
</evidence>
<reference evidence="2" key="1">
    <citation type="submission" date="2025-08" db="UniProtKB">
        <authorList>
            <consortium name="Ensembl"/>
        </authorList>
    </citation>
    <scope>IDENTIFICATION</scope>
</reference>
<reference evidence="2" key="2">
    <citation type="submission" date="2025-09" db="UniProtKB">
        <authorList>
            <consortium name="Ensembl"/>
        </authorList>
    </citation>
    <scope>IDENTIFICATION</scope>
</reference>
<evidence type="ECO:0000259" key="1">
    <source>
        <dbReference type="PROSITE" id="PS51390"/>
    </source>
</evidence>
<proteinExistence type="predicted"/>
<dbReference type="Pfam" id="PF00095">
    <property type="entry name" value="WAP"/>
    <property type="match status" value="1"/>
</dbReference>
<dbReference type="Proteomes" id="UP000261520">
    <property type="component" value="Unplaced"/>
</dbReference>
<dbReference type="SMART" id="SM00217">
    <property type="entry name" value="WAP"/>
    <property type="match status" value="1"/>
</dbReference>
<keyword evidence="3" id="KW-1185">Reference proteome</keyword>
<name>A0A3B4B3F3_9GOBI</name>
<accession>A0A3B4B3F3</accession>
<dbReference type="GO" id="GO:0005576">
    <property type="term" value="C:extracellular region"/>
    <property type="evidence" value="ECO:0007669"/>
    <property type="project" value="InterPro"/>
</dbReference>
<feature type="domain" description="WAP" evidence="1">
    <location>
        <begin position="37"/>
        <end position="83"/>
    </location>
</feature>
<dbReference type="GO" id="GO:0030414">
    <property type="term" value="F:peptidase inhibitor activity"/>
    <property type="evidence" value="ECO:0007669"/>
    <property type="project" value="InterPro"/>
</dbReference>
<dbReference type="Ensembl" id="ENSPMGT00000025711.1">
    <property type="protein sequence ID" value="ENSPMGP00000024132.1"/>
    <property type="gene ID" value="ENSPMGG00000019520.1"/>
</dbReference>
<dbReference type="Gene3D" id="4.10.75.10">
    <property type="entry name" value="Elafin-like"/>
    <property type="match status" value="1"/>
</dbReference>
<dbReference type="PROSITE" id="PS51390">
    <property type="entry name" value="WAP"/>
    <property type="match status" value="1"/>
</dbReference>
<dbReference type="SUPFAM" id="SSF57256">
    <property type="entry name" value="Elafin-like"/>
    <property type="match status" value="1"/>
</dbReference>
<evidence type="ECO:0000313" key="3">
    <source>
        <dbReference type="Proteomes" id="UP000261520"/>
    </source>
</evidence>
<dbReference type="InterPro" id="IPR036645">
    <property type="entry name" value="Elafin-like_sf"/>
</dbReference>
<sequence>MKCFNLIANLLHTCREPVIRRTLLFGSPVIKGDDTGLKTKPGSCPDLIPHFKKCKKGCTDDRQCPKKFKCCNTNCGLQCLHPKHGKSK</sequence>
<protein>
    <recommendedName>
        <fullName evidence="1">WAP domain-containing protein</fullName>
    </recommendedName>
</protein>
<dbReference type="AlphaFoldDB" id="A0A3B4B3F3"/>
<organism evidence="2 3">
    <name type="scientific">Periophthalmus magnuspinnatus</name>
    <dbReference type="NCBI Taxonomy" id="409849"/>
    <lineage>
        <taxon>Eukaryota</taxon>
        <taxon>Metazoa</taxon>
        <taxon>Chordata</taxon>
        <taxon>Craniata</taxon>
        <taxon>Vertebrata</taxon>
        <taxon>Euteleostomi</taxon>
        <taxon>Actinopterygii</taxon>
        <taxon>Neopterygii</taxon>
        <taxon>Teleostei</taxon>
        <taxon>Neoteleostei</taxon>
        <taxon>Acanthomorphata</taxon>
        <taxon>Gobiaria</taxon>
        <taxon>Gobiiformes</taxon>
        <taxon>Gobioidei</taxon>
        <taxon>Gobiidae</taxon>
        <taxon>Oxudercinae</taxon>
        <taxon>Periophthalmus</taxon>
    </lineage>
</organism>